<protein>
    <submittedName>
        <fullName evidence="2">Uncharacterized protein</fullName>
    </submittedName>
</protein>
<keyword evidence="3" id="KW-1185">Reference proteome</keyword>
<evidence type="ECO:0000313" key="3">
    <source>
        <dbReference type="Proteomes" id="UP001524502"/>
    </source>
</evidence>
<keyword evidence="1" id="KW-1133">Transmembrane helix</keyword>
<reference evidence="2 3" key="1">
    <citation type="submission" date="2022-06" db="EMBL/GenBank/DDBJ databases">
        <title>Isolation of gut microbiota from human fecal samples.</title>
        <authorList>
            <person name="Pamer E.G."/>
            <person name="Barat B."/>
            <person name="Waligurski E."/>
            <person name="Medina S."/>
            <person name="Paddock L."/>
            <person name="Mostad J."/>
        </authorList>
    </citation>
    <scope>NUCLEOTIDE SEQUENCE [LARGE SCALE GENOMIC DNA]</scope>
    <source>
        <strain evidence="2 3">SL.3.17</strain>
    </source>
</reference>
<dbReference type="EMBL" id="JANFXK010000031">
    <property type="protein sequence ID" value="MCQ4638494.1"/>
    <property type="molecule type" value="Genomic_DNA"/>
</dbReference>
<feature type="transmembrane region" description="Helical" evidence="1">
    <location>
        <begin position="6"/>
        <end position="22"/>
    </location>
</feature>
<name>A0ABT1RTG0_9FIRM</name>
<organism evidence="2 3">
    <name type="scientific">Anaerovorax odorimutans</name>
    <dbReference type="NCBI Taxonomy" id="109327"/>
    <lineage>
        <taxon>Bacteria</taxon>
        <taxon>Bacillati</taxon>
        <taxon>Bacillota</taxon>
        <taxon>Clostridia</taxon>
        <taxon>Peptostreptococcales</taxon>
        <taxon>Anaerovoracaceae</taxon>
        <taxon>Anaerovorax</taxon>
    </lineage>
</organism>
<evidence type="ECO:0000256" key="1">
    <source>
        <dbReference type="SAM" id="Phobius"/>
    </source>
</evidence>
<dbReference type="Proteomes" id="UP001524502">
    <property type="component" value="Unassembled WGS sequence"/>
</dbReference>
<feature type="transmembrane region" description="Helical" evidence="1">
    <location>
        <begin position="55"/>
        <end position="72"/>
    </location>
</feature>
<accession>A0ABT1RTG0</accession>
<evidence type="ECO:0000313" key="2">
    <source>
        <dbReference type="EMBL" id="MCQ4638494.1"/>
    </source>
</evidence>
<proteinExistence type="predicted"/>
<keyword evidence="1" id="KW-0812">Transmembrane</keyword>
<feature type="transmembrane region" description="Helical" evidence="1">
    <location>
        <begin position="29"/>
        <end position="49"/>
    </location>
</feature>
<gene>
    <name evidence="2" type="ORF">NE619_17330</name>
</gene>
<comment type="caution">
    <text evidence="2">The sequence shown here is derived from an EMBL/GenBank/DDBJ whole genome shotgun (WGS) entry which is preliminary data.</text>
</comment>
<sequence length="96" mass="11212">MNPFTIGAYILGVIILIQYIMYDGWIVKRLLRIFYGMVILISFVVMIGMTTAWEMYIYITHLIVIVLCGIANHNKWKRRTLEENKAIVQDESVKAE</sequence>
<keyword evidence="1" id="KW-0472">Membrane</keyword>